<reference evidence="2" key="2">
    <citation type="submission" date="2013-04" db="UniProtKB">
        <authorList>
            <consortium name="EnsemblPlants"/>
        </authorList>
    </citation>
    <scope>IDENTIFICATION</scope>
</reference>
<dbReference type="HOGENOM" id="CLU_2874526_0_0_1"/>
<proteinExistence type="predicted"/>
<evidence type="ECO:0000313" key="2">
    <source>
        <dbReference type="EnsemblPlants" id="OB03G20140.1"/>
    </source>
</evidence>
<organism evidence="2">
    <name type="scientific">Oryza brachyantha</name>
    <name type="common">malo sina</name>
    <dbReference type="NCBI Taxonomy" id="4533"/>
    <lineage>
        <taxon>Eukaryota</taxon>
        <taxon>Viridiplantae</taxon>
        <taxon>Streptophyta</taxon>
        <taxon>Embryophyta</taxon>
        <taxon>Tracheophyta</taxon>
        <taxon>Spermatophyta</taxon>
        <taxon>Magnoliopsida</taxon>
        <taxon>Liliopsida</taxon>
        <taxon>Poales</taxon>
        <taxon>Poaceae</taxon>
        <taxon>BOP clade</taxon>
        <taxon>Oryzoideae</taxon>
        <taxon>Oryzeae</taxon>
        <taxon>Oryzinae</taxon>
        <taxon>Oryza</taxon>
    </lineage>
</organism>
<evidence type="ECO:0000313" key="3">
    <source>
        <dbReference type="Proteomes" id="UP000006038"/>
    </source>
</evidence>
<dbReference type="Proteomes" id="UP000006038">
    <property type="component" value="Chromosome 3"/>
</dbReference>
<evidence type="ECO:0000256" key="1">
    <source>
        <dbReference type="SAM" id="MobiDB-lite"/>
    </source>
</evidence>
<reference evidence="2" key="1">
    <citation type="journal article" date="2013" name="Nat. Commun.">
        <title>Whole-genome sequencing of Oryza brachyantha reveals mechanisms underlying Oryza genome evolution.</title>
        <authorList>
            <person name="Chen J."/>
            <person name="Huang Q."/>
            <person name="Gao D."/>
            <person name="Wang J."/>
            <person name="Lang Y."/>
            <person name="Liu T."/>
            <person name="Li B."/>
            <person name="Bai Z."/>
            <person name="Luis Goicoechea J."/>
            <person name="Liang C."/>
            <person name="Chen C."/>
            <person name="Zhang W."/>
            <person name="Sun S."/>
            <person name="Liao Y."/>
            <person name="Zhang X."/>
            <person name="Yang L."/>
            <person name="Song C."/>
            <person name="Wang M."/>
            <person name="Shi J."/>
            <person name="Liu G."/>
            <person name="Liu J."/>
            <person name="Zhou H."/>
            <person name="Zhou W."/>
            <person name="Yu Q."/>
            <person name="An N."/>
            <person name="Chen Y."/>
            <person name="Cai Q."/>
            <person name="Wang B."/>
            <person name="Liu B."/>
            <person name="Min J."/>
            <person name="Huang Y."/>
            <person name="Wu H."/>
            <person name="Li Z."/>
            <person name="Zhang Y."/>
            <person name="Yin Y."/>
            <person name="Song W."/>
            <person name="Jiang J."/>
            <person name="Jackson S.A."/>
            <person name="Wing R.A."/>
            <person name="Wang J."/>
            <person name="Chen M."/>
        </authorList>
    </citation>
    <scope>NUCLEOTIDE SEQUENCE [LARGE SCALE GENOMIC DNA]</scope>
    <source>
        <strain evidence="2">cv. IRGC 101232</strain>
    </source>
</reference>
<name>J3LLT8_ORYBR</name>
<dbReference type="EnsemblPlants" id="OB03G20140.1">
    <property type="protein sequence ID" value="OB03G20140.1"/>
    <property type="gene ID" value="OB03G20140"/>
</dbReference>
<feature type="region of interest" description="Disordered" evidence="1">
    <location>
        <begin position="33"/>
        <end position="64"/>
    </location>
</feature>
<sequence>MRQQLESKCEVGLVVGGLHDDAAAEVVGAGVDGRAGGGWGGGRDGGAGGWRPEAAGPPEAGLLV</sequence>
<protein>
    <submittedName>
        <fullName evidence="2">Uncharacterized protein</fullName>
    </submittedName>
</protein>
<keyword evidence="3" id="KW-1185">Reference proteome</keyword>
<feature type="compositionally biased region" description="Gly residues" evidence="1">
    <location>
        <begin position="33"/>
        <end position="49"/>
    </location>
</feature>
<dbReference type="AlphaFoldDB" id="J3LLT8"/>
<accession>J3LLT8</accession>
<dbReference type="Gramene" id="OB03G20140.1">
    <property type="protein sequence ID" value="OB03G20140.1"/>
    <property type="gene ID" value="OB03G20140"/>
</dbReference>